<feature type="transmembrane region" description="Helical" evidence="1">
    <location>
        <begin position="141"/>
        <end position="158"/>
    </location>
</feature>
<dbReference type="PANTHER" id="PTHR31970">
    <property type="match status" value="1"/>
</dbReference>
<dbReference type="OrthoDB" id="117479at2157"/>
<organism evidence="2 3">
    <name type="scientific">Methanosphaerula palustris (strain ATCC BAA-1556 / DSM 19958 / E1-9c)</name>
    <dbReference type="NCBI Taxonomy" id="521011"/>
    <lineage>
        <taxon>Archaea</taxon>
        <taxon>Methanobacteriati</taxon>
        <taxon>Methanobacteriota</taxon>
        <taxon>Stenosarchaea group</taxon>
        <taxon>Methanomicrobia</taxon>
        <taxon>Methanomicrobiales</taxon>
        <taxon>Methanoregulaceae</taxon>
        <taxon>Methanosphaerula</taxon>
    </lineage>
</organism>
<dbReference type="InterPro" id="IPR031563">
    <property type="entry name" value="MOT1/MOT2"/>
</dbReference>
<gene>
    <name evidence="2" type="ordered locus">Mpal_1309</name>
</gene>
<feature type="transmembrane region" description="Helical" evidence="1">
    <location>
        <begin position="334"/>
        <end position="358"/>
    </location>
</feature>
<dbReference type="GeneID" id="7271169"/>
<feature type="transmembrane region" description="Helical" evidence="1">
    <location>
        <begin position="24"/>
        <end position="49"/>
    </location>
</feature>
<keyword evidence="3" id="KW-1185">Reference proteome</keyword>
<protein>
    <submittedName>
        <fullName evidence="2">Sulphate transporter</fullName>
    </submittedName>
</protein>
<dbReference type="HOGENOM" id="CLU_032158_1_0_2"/>
<feature type="transmembrane region" description="Helical" evidence="1">
    <location>
        <begin position="165"/>
        <end position="185"/>
    </location>
</feature>
<dbReference type="AlphaFoldDB" id="B8GHN7"/>
<evidence type="ECO:0000313" key="2">
    <source>
        <dbReference type="EMBL" id="ACL16642.1"/>
    </source>
</evidence>
<dbReference type="Pfam" id="PF16983">
    <property type="entry name" value="MFS_MOT1"/>
    <property type="match status" value="2"/>
</dbReference>
<dbReference type="STRING" id="521011.Mpal_1309"/>
<dbReference type="GO" id="GO:0015098">
    <property type="term" value="F:molybdate ion transmembrane transporter activity"/>
    <property type="evidence" value="ECO:0007669"/>
    <property type="project" value="InterPro"/>
</dbReference>
<dbReference type="eggNOG" id="arCOG02806">
    <property type="taxonomic scope" value="Archaea"/>
</dbReference>
<feature type="transmembrane region" description="Helical" evidence="1">
    <location>
        <begin position="303"/>
        <end position="322"/>
    </location>
</feature>
<keyword evidence="1" id="KW-0812">Transmembrane</keyword>
<reference evidence="2 3" key="1">
    <citation type="journal article" date="2015" name="Genome Announc.">
        <title>Complete Genome Sequence of Methanosphaerula palustris E1-9CT, a Hydrogenotrophic Methanogen Isolated from a Minerotrophic Fen Peatland.</title>
        <authorList>
            <person name="Cadillo-Quiroz H."/>
            <person name="Browne P."/>
            <person name="Kyrpides N."/>
            <person name="Woyke T."/>
            <person name="Goodwin L."/>
            <person name="Detter C."/>
            <person name="Yavitt J.B."/>
            <person name="Zinder S.H."/>
        </authorList>
    </citation>
    <scope>NUCLEOTIDE SEQUENCE [LARGE SCALE GENOMIC DNA]</scope>
    <source>
        <strain evidence="3">ATCC BAA-1556 / DSM 19958 / E1-9c</strain>
    </source>
</reference>
<feature type="transmembrane region" description="Helical" evidence="1">
    <location>
        <begin position="84"/>
        <end position="105"/>
    </location>
</feature>
<evidence type="ECO:0000256" key="1">
    <source>
        <dbReference type="SAM" id="Phobius"/>
    </source>
</evidence>
<keyword evidence="1" id="KW-0472">Membrane</keyword>
<evidence type="ECO:0000313" key="3">
    <source>
        <dbReference type="Proteomes" id="UP000002457"/>
    </source>
</evidence>
<dbReference type="PANTHER" id="PTHR31970:SF9">
    <property type="entry name" value="MOLYBDATE TRANSPORTER 2"/>
    <property type="match status" value="1"/>
</dbReference>
<sequence>MTRSITFHHALSEISGSLGDFGTILPLTFGMILATGAPAGPVLLLLGLWHLFAGVVYKTPIPVEPMKVIAVLVIAGQADRGTMAAAGLILGFLFLSLGISGWISVIVERIPEPVTRGIQLGLALLLVRSGFQYAIPDPYLAIIGVGIILFFIMAHRFSRLPDLSAIAVLVIGVALGISLHGLPAWGFPFPQGLTIPGIGDWPAAAGSMVVPQMIQTLTNSIAAVVLITGDLFKTRVSPARVSTSLGIMNLISAPLGGIPVCHGAGGVAALYRFGASTSIANYIAGGVLIVIAIFSADHGVVTLFPVGLLGSLLFFVAIDLGRSGLKTNALPTTLVTGIVSAATSVTIGFLAGVIVWLIQRFIIKRRENDGERPV</sequence>
<feature type="transmembrane region" description="Helical" evidence="1">
    <location>
        <begin position="279"/>
        <end position="296"/>
    </location>
</feature>
<feature type="transmembrane region" description="Helical" evidence="1">
    <location>
        <begin position="205"/>
        <end position="229"/>
    </location>
</feature>
<name>B8GHN7_METPE</name>
<dbReference type="RefSeq" id="WP_012617961.1">
    <property type="nucleotide sequence ID" value="NC_011832.1"/>
</dbReference>
<proteinExistence type="predicted"/>
<dbReference type="Proteomes" id="UP000002457">
    <property type="component" value="Chromosome"/>
</dbReference>
<accession>B8GHN7</accession>
<dbReference type="KEGG" id="mpl:Mpal_1309"/>
<keyword evidence="1" id="KW-1133">Transmembrane helix</keyword>
<dbReference type="EMBL" id="CP001338">
    <property type="protein sequence ID" value="ACL16642.1"/>
    <property type="molecule type" value="Genomic_DNA"/>
</dbReference>